<dbReference type="EMBL" id="AHJE01000016">
    <property type="protein sequence ID" value="EHP43775.1"/>
    <property type="molecule type" value="Genomic_DNA"/>
</dbReference>
<accession>H1S0V9</accession>
<proteinExistence type="predicted"/>
<dbReference type="OrthoDB" id="3667834at2"/>
<comment type="caution">
    <text evidence="1">The sequence shown here is derived from an EMBL/GenBank/DDBJ whole genome shotgun (WGS) entry which is preliminary data.</text>
</comment>
<protein>
    <submittedName>
        <fullName evidence="1">Carboxymuconolactone decarboxylase</fullName>
    </submittedName>
</protein>
<dbReference type="Proteomes" id="UP000005808">
    <property type="component" value="Unassembled WGS sequence"/>
</dbReference>
<name>H1S0V9_9BURK</name>
<reference evidence="1 2" key="1">
    <citation type="journal article" date="2012" name="J. Bacteriol.">
        <title>De Novo Genome Project of Cupriavidus basilensis OR16.</title>
        <authorList>
            <person name="Cserhati M."/>
            <person name="Kriszt B."/>
            <person name="Szoboszlay S."/>
            <person name="Toth A."/>
            <person name="Szabo I."/>
            <person name="Tancsics A."/>
            <person name="Nagy I."/>
            <person name="Horvath B."/>
            <person name="Nagy I."/>
            <person name="Kukolya J."/>
        </authorList>
    </citation>
    <scope>NUCLEOTIDE SEQUENCE [LARGE SCALE GENOMIC DNA]</scope>
    <source>
        <strain evidence="1 2">OR16</strain>
    </source>
</reference>
<dbReference type="PATRIC" id="fig|1127483.3.peg.1348"/>
<gene>
    <name evidence="1" type="ORF">OR16_06754</name>
</gene>
<evidence type="ECO:0000313" key="1">
    <source>
        <dbReference type="EMBL" id="EHP43775.1"/>
    </source>
</evidence>
<evidence type="ECO:0000313" key="2">
    <source>
        <dbReference type="Proteomes" id="UP000005808"/>
    </source>
</evidence>
<dbReference type="AlphaFoldDB" id="H1S0V9"/>
<dbReference type="RefSeq" id="WP_006157108.1">
    <property type="nucleotide sequence ID" value="NZ_AHJE01000016.1"/>
</dbReference>
<organism evidence="1 2">
    <name type="scientific">Cupriavidus basilensis OR16</name>
    <dbReference type="NCBI Taxonomy" id="1127483"/>
    <lineage>
        <taxon>Bacteria</taxon>
        <taxon>Pseudomonadati</taxon>
        <taxon>Pseudomonadota</taxon>
        <taxon>Betaproteobacteria</taxon>
        <taxon>Burkholderiales</taxon>
        <taxon>Burkholderiaceae</taxon>
        <taxon>Cupriavidus</taxon>
    </lineage>
</organism>
<sequence>MHPSTAIVFGECGFVPTPDVDALPAASYMRQNILDVIRGVAKRVMGTSTNHIVHTE</sequence>